<dbReference type="EMBL" id="CADEAL010004162">
    <property type="protein sequence ID" value="CAB1453254.1"/>
    <property type="molecule type" value="Genomic_DNA"/>
</dbReference>
<feature type="compositionally biased region" description="Basic and acidic residues" evidence="1">
    <location>
        <begin position="1"/>
        <end position="10"/>
    </location>
</feature>
<dbReference type="AlphaFoldDB" id="A0A9N7Z970"/>
<gene>
    <name evidence="2" type="ORF">PLEPLA_LOCUS41006</name>
</gene>
<sequence>MKAIGDDEFKAPCQRDSPRAVSPQDVFKGQRRLLSRVLVRLKVSVNVCPPPGVLPLVSSPWCPPPVSSPWCPPPGVLPPVSSPWCPPPGVLPLVSSPWCPPC</sequence>
<feature type="region of interest" description="Disordered" evidence="1">
    <location>
        <begin position="1"/>
        <end position="21"/>
    </location>
</feature>
<accession>A0A9N7Z970</accession>
<protein>
    <submittedName>
        <fullName evidence="2">Uncharacterized protein</fullName>
    </submittedName>
</protein>
<dbReference type="Proteomes" id="UP001153269">
    <property type="component" value="Unassembled WGS sequence"/>
</dbReference>
<keyword evidence="3" id="KW-1185">Reference proteome</keyword>
<evidence type="ECO:0000313" key="2">
    <source>
        <dbReference type="EMBL" id="CAB1453254.1"/>
    </source>
</evidence>
<evidence type="ECO:0000256" key="1">
    <source>
        <dbReference type="SAM" id="MobiDB-lite"/>
    </source>
</evidence>
<reference evidence="2" key="1">
    <citation type="submission" date="2020-03" db="EMBL/GenBank/DDBJ databases">
        <authorList>
            <person name="Weist P."/>
        </authorList>
    </citation>
    <scope>NUCLEOTIDE SEQUENCE</scope>
</reference>
<organism evidence="2 3">
    <name type="scientific">Pleuronectes platessa</name>
    <name type="common">European plaice</name>
    <dbReference type="NCBI Taxonomy" id="8262"/>
    <lineage>
        <taxon>Eukaryota</taxon>
        <taxon>Metazoa</taxon>
        <taxon>Chordata</taxon>
        <taxon>Craniata</taxon>
        <taxon>Vertebrata</taxon>
        <taxon>Euteleostomi</taxon>
        <taxon>Actinopterygii</taxon>
        <taxon>Neopterygii</taxon>
        <taxon>Teleostei</taxon>
        <taxon>Neoteleostei</taxon>
        <taxon>Acanthomorphata</taxon>
        <taxon>Carangaria</taxon>
        <taxon>Pleuronectiformes</taxon>
        <taxon>Pleuronectoidei</taxon>
        <taxon>Pleuronectidae</taxon>
        <taxon>Pleuronectes</taxon>
    </lineage>
</organism>
<evidence type="ECO:0000313" key="3">
    <source>
        <dbReference type="Proteomes" id="UP001153269"/>
    </source>
</evidence>
<name>A0A9N7Z970_PLEPL</name>
<comment type="caution">
    <text evidence="2">The sequence shown here is derived from an EMBL/GenBank/DDBJ whole genome shotgun (WGS) entry which is preliminary data.</text>
</comment>
<proteinExistence type="predicted"/>